<proteinExistence type="predicted"/>
<dbReference type="KEGG" id="lch:Lcho_3480"/>
<protein>
    <submittedName>
        <fullName evidence="1">Uncharacterized protein</fullName>
    </submittedName>
</protein>
<reference evidence="1 2" key="1">
    <citation type="submission" date="2008-03" db="EMBL/GenBank/DDBJ databases">
        <title>Complete sequence of Leptothrix cholodnii SP-6.</title>
        <authorList>
            <consortium name="US DOE Joint Genome Institute"/>
            <person name="Copeland A."/>
            <person name="Lucas S."/>
            <person name="Lapidus A."/>
            <person name="Glavina del Rio T."/>
            <person name="Dalin E."/>
            <person name="Tice H."/>
            <person name="Bruce D."/>
            <person name="Goodwin L."/>
            <person name="Pitluck S."/>
            <person name="Chertkov O."/>
            <person name="Brettin T."/>
            <person name="Detter J.C."/>
            <person name="Han C."/>
            <person name="Kuske C.R."/>
            <person name="Schmutz J."/>
            <person name="Larimer F."/>
            <person name="Land M."/>
            <person name="Hauser L."/>
            <person name="Kyrpides N."/>
            <person name="Lykidis A."/>
            <person name="Emerson D."/>
            <person name="Richardson P."/>
        </authorList>
    </citation>
    <scope>NUCLEOTIDE SEQUENCE [LARGE SCALE GENOMIC DNA]</scope>
    <source>
        <strain evidence="2">ATCC 51168 / LMG 8142 / SP-6</strain>
    </source>
</reference>
<gene>
    <name evidence="1" type="ordered locus">Lcho_3480</name>
</gene>
<name>B1Y3N3_LEPCP</name>
<sequence precursor="true">MSPHFLETVMRINRVAAALATLALSGMTSAASFCPPQQLGAKR</sequence>
<accession>B1Y3N3</accession>
<evidence type="ECO:0000313" key="1">
    <source>
        <dbReference type="EMBL" id="ACB35736.1"/>
    </source>
</evidence>
<keyword evidence="2" id="KW-1185">Reference proteome</keyword>
<evidence type="ECO:0000313" key="2">
    <source>
        <dbReference type="Proteomes" id="UP000001693"/>
    </source>
</evidence>
<dbReference type="Proteomes" id="UP000001693">
    <property type="component" value="Chromosome"/>
</dbReference>
<organism evidence="1 2">
    <name type="scientific">Leptothrix cholodnii (strain ATCC 51168 / LMG 8142 / SP-6)</name>
    <name type="common">Leptothrix discophora (strain SP-6)</name>
    <dbReference type="NCBI Taxonomy" id="395495"/>
    <lineage>
        <taxon>Bacteria</taxon>
        <taxon>Pseudomonadati</taxon>
        <taxon>Pseudomonadota</taxon>
        <taxon>Betaproteobacteria</taxon>
        <taxon>Burkholderiales</taxon>
        <taxon>Sphaerotilaceae</taxon>
        <taxon>Leptothrix</taxon>
    </lineage>
</organism>
<dbReference type="AlphaFoldDB" id="B1Y3N3"/>
<dbReference type="EMBL" id="CP001013">
    <property type="protein sequence ID" value="ACB35736.1"/>
    <property type="molecule type" value="Genomic_DNA"/>
</dbReference>
<dbReference type="HOGENOM" id="CLU_3235490_0_0_4"/>